<dbReference type="SUPFAM" id="SSF102114">
    <property type="entry name" value="Radical SAM enzymes"/>
    <property type="match status" value="1"/>
</dbReference>
<dbReference type="GO" id="GO:0051539">
    <property type="term" value="F:4 iron, 4 sulfur cluster binding"/>
    <property type="evidence" value="ECO:0007669"/>
    <property type="project" value="TreeGrafter"/>
</dbReference>
<dbReference type="STRING" id="1802568.A3F86_05980"/>
<proteinExistence type="predicted"/>
<dbReference type="PANTHER" id="PTHR37822:SF2">
    <property type="entry name" value="SPORE PHOTOPRODUCT LYASE"/>
    <property type="match status" value="1"/>
</dbReference>
<dbReference type="GO" id="GO:0042601">
    <property type="term" value="C:endospore-forming forespore"/>
    <property type="evidence" value="ECO:0007669"/>
    <property type="project" value="TreeGrafter"/>
</dbReference>
<reference evidence="1 2" key="1">
    <citation type="journal article" date="2016" name="Nat. Commun.">
        <title>Thousands of microbial genomes shed light on interconnected biogeochemical processes in an aquifer system.</title>
        <authorList>
            <person name="Anantharaman K."/>
            <person name="Brown C.T."/>
            <person name="Hug L.A."/>
            <person name="Sharon I."/>
            <person name="Castelle C.J."/>
            <person name="Probst A.J."/>
            <person name="Thomas B.C."/>
            <person name="Singh A."/>
            <person name="Wilkins M.J."/>
            <person name="Karaoz U."/>
            <person name="Brodie E.L."/>
            <person name="Williams K.H."/>
            <person name="Hubbard S.S."/>
            <person name="Banfield J.F."/>
        </authorList>
    </citation>
    <scope>NUCLEOTIDE SEQUENCE [LARGE SCALE GENOMIC DNA]</scope>
</reference>
<evidence type="ECO:0000313" key="2">
    <source>
        <dbReference type="Proteomes" id="UP000179095"/>
    </source>
</evidence>
<accession>A0A1F4RIP6</accession>
<dbReference type="AlphaFoldDB" id="A0A1F4RIP6"/>
<dbReference type="PANTHER" id="PTHR37822">
    <property type="entry name" value="SPORE PHOTOPRODUCT LYASE-RELATED"/>
    <property type="match status" value="1"/>
</dbReference>
<evidence type="ECO:0000313" key="1">
    <source>
        <dbReference type="EMBL" id="OGC07986.1"/>
    </source>
</evidence>
<dbReference type="EMBL" id="METQ01000064">
    <property type="protein sequence ID" value="OGC07986.1"/>
    <property type="molecule type" value="Genomic_DNA"/>
</dbReference>
<dbReference type="Proteomes" id="UP000179095">
    <property type="component" value="Unassembled WGS sequence"/>
</dbReference>
<dbReference type="InterPro" id="IPR049539">
    <property type="entry name" value="SPL"/>
</dbReference>
<name>A0A1F4RIP6_UNCSA</name>
<gene>
    <name evidence="1" type="ORF">A3F86_05980</name>
</gene>
<dbReference type="Pfam" id="PF20903">
    <property type="entry name" value="SPL"/>
    <property type="match status" value="1"/>
</dbReference>
<dbReference type="InterPro" id="IPR058240">
    <property type="entry name" value="rSAM_sf"/>
</dbReference>
<dbReference type="Gene3D" id="3.40.50.12110">
    <property type="match status" value="1"/>
</dbReference>
<sequence>MRPCPCEAGCVSCNYVVISHILGCPYNCSYCFLHTYYGKDEIVVYDNDDELLAQVSDCMEKVDQPLRIGTGQFSDSLALDRETGLSKKLIKLFAQQNKHLLELKTKSAEVDHLLDLDHKGRTVFAWSINPERVIQSEEFETVSLNDRVNAAQRCVAVGYRVGFHFDPIIYYVGWQDEYKQVVDLIFSEIKAKDIAWISLGALRHPPELKNKIARSTGEMVLGADGKMRYLESIRIDLFKTTHKYINFHSKNVSVYLCMEKEEIWAKVGVAIERLRDLVGGSVG</sequence>
<comment type="caution">
    <text evidence="1">The sequence shown here is derived from an EMBL/GenBank/DDBJ whole genome shotgun (WGS) entry which is preliminary data.</text>
</comment>
<dbReference type="GO" id="GO:0003913">
    <property type="term" value="F:DNA photolyase activity"/>
    <property type="evidence" value="ECO:0007669"/>
    <property type="project" value="TreeGrafter"/>
</dbReference>
<dbReference type="Gene3D" id="3.80.30.30">
    <property type="match status" value="1"/>
</dbReference>
<organism evidence="1 2">
    <name type="scientific">candidate division WOR-1 bacterium RIFCSPLOWO2_12_FULL_45_9</name>
    <dbReference type="NCBI Taxonomy" id="1802568"/>
    <lineage>
        <taxon>Bacteria</taxon>
        <taxon>Bacillati</taxon>
        <taxon>Saganbacteria</taxon>
    </lineage>
</organism>
<protein>
    <recommendedName>
        <fullName evidence="3">DNA photolyase</fullName>
    </recommendedName>
</protein>
<evidence type="ECO:0008006" key="3">
    <source>
        <dbReference type="Google" id="ProtNLM"/>
    </source>
</evidence>
<dbReference type="GO" id="GO:1904047">
    <property type="term" value="F:S-adenosyl-L-methionine binding"/>
    <property type="evidence" value="ECO:0007669"/>
    <property type="project" value="TreeGrafter"/>
</dbReference>